<keyword evidence="2" id="KW-1185">Reference proteome</keyword>
<accession>A0A1G7WQ10</accession>
<dbReference type="STRING" id="645274.SAMN04487901_108128"/>
<dbReference type="AlphaFoldDB" id="A0A1G7WQ10"/>
<evidence type="ECO:0000313" key="2">
    <source>
        <dbReference type="Proteomes" id="UP000198779"/>
    </source>
</evidence>
<gene>
    <name evidence="1" type="ORF">SAMN04487901_108128</name>
</gene>
<proteinExistence type="predicted"/>
<name>A0A1G7WQ10_9BACT</name>
<sequence>MKKSSKMFGGSEKKSYLCIRFRLTTGKALKKEFFERFT</sequence>
<dbReference type="EMBL" id="FNCQ01000008">
    <property type="protein sequence ID" value="SDG73968.1"/>
    <property type="molecule type" value="Genomic_DNA"/>
</dbReference>
<reference evidence="2" key="1">
    <citation type="submission" date="2016-10" db="EMBL/GenBank/DDBJ databases">
        <authorList>
            <person name="Varghese N."/>
            <person name="Submissions S."/>
        </authorList>
    </citation>
    <scope>NUCLEOTIDE SEQUENCE [LARGE SCALE GENOMIC DNA]</scope>
    <source>
        <strain evidence="2">BP1-148</strain>
    </source>
</reference>
<evidence type="ECO:0000313" key="1">
    <source>
        <dbReference type="EMBL" id="SDG73968.1"/>
    </source>
</evidence>
<protein>
    <submittedName>
        <fullName evidence="1">Uncharacterized protein</fullName>
    </submittedName>
</protein>
<organism evidence="1 2">
    <name type="scientific">Prevotella communis</name>
    <dbReference type="NCBI Taxonomy" id="2913614"/>
    <lineage>
        <taxon>Bacteria</taxon>
        <taxon>Pseudomonadati</taxon>
        <taxon>Bacteroidota</taxon>
        <taxon>Bacteroidia</taxon>
        <taxon>Bacteroidales</taxon>
        <taxon>Prevotellaceae</taxon>
        <taxon>Prevotella</taxon>
    </lineage>
</organism>
<dbReference type="Proteomes" id="UP000198779">
    <property type="component" value="Unassembled WGS sequence"/>
</dbReference>